<feature type="domain" description="Response regulatory" evidence="20">
    <location>
        <begin position="654"/>
        <end position="770"/>
    </location>
</feature>
<dbReference type="FunFam" id="1.10.287.130:FF:000003">
    <property type="entry name" value="Histidine kinase"/>
    <property type="match status" value="1"/>
</dbReference>
<dbReference type="SUPFAM" id="SSF55874">
    <property type="entry name" value="ATPase domain of HSP90 chaperone/DNA topoisomerase II/histidine kinase"/>
    <property type="match status" value="1"/>
</dbReference>
<dbReference type="eggNOG" id="COG0642">
    <property type="taxonomic scope" value="Bacteria"/>
</dbReference>
<dbReference type="InterPro" id="IPR036641">
    <property type="entry name" value="HPT_dom_sf"/>
</dbReference>
<organism evidence="23 24">
    <name type="scientific">Catenovulum agarivorans DS-2</name>
    <dbReference type="NCBI Taxonomy" id="1328313"/>
    <lineage>
        <taxon>Bacteria</taxon>
        <taxon>Pseudomonadati</taxon>
        <taxon>Pseudomonadota</taxon>
        <taxon>Gammaproteobacteria</taxon>
        <taxon>Alteromonadales</taxon>
        <taxon>Alteromonadaceae</taxon>
        <taxon>Catenovulum</taxon>
    </lineage>
</organism>
<evidence type="ECO:0000256" key="2">
    <source>
        <dbReference type="ARBA" id="ARBA00004429"/>
    </source>
</evidence>
<dbReference type="Pfam" id="PF09984">
    <property type="entry name" value="sCache_4"/>
    <property type="match status" value="1"/>
</dbReference>
<dbReference type="CDD" id="cd06225">
    <property type="entry name" value="HAMP"/>
    <property type="match status" value="1"/>
</dbReference>
<dbReference type="SMART" id="SM00388">
    <property type="entry name" value="HisKA"/>
    <property type="match status" value="1"/>
</dbReference>
<keyword evidence="14 18" id="KW-0472">Membrane</keyword>
<dbReference type="SMART" id="SM00304">
    <property type="entry name" value="HAMP"/>
    <property type="match status" value="1"/>
</dbReference>
<dbReference type="GO" id="GO:0005886">
    <property type="term" value="C:plasma membrane"/>
    <property type="evidence" value="ECO:0007669"/>
    <property type="project" value="UniProtKB-SubCell"/>
</dbReference>
<keyword evidence="10 23" id="KW-0418">Kinase</keyword>
<dbReference type="PROSITE" id="PS50894">
    <property type="entry name" value="HPT"/>
    <property type="match status" value="1"/>
</dbReference>
<evidence type="ECO:0000256" key="4">
    <source>
        <dbReference type="ARBA" id="ARBA00022475"/>
    </source>
</evidence>
<dbReference type="PROSITE" id="PS50109">
    <property type="entry name" value="HIS_KIN"/>
    <property type="match status" value="1"/>
</dbReference>
<evidence type="ECO:0000256" key="18">
    <source>
        <dbReference type="SAM" id="Phobius"/>
    </source>
</evidence>
<dbReference type="Pfam" id="PF00072">
    <property type="entry name" value="Response_reg"/>
    <property type="match status" value="1"/>
</dbReference>
<evidence type="ECO:0000256" key="16">
    <source>
        <dbReference type="PROSITE-ProRule" id="PRU00169"/>
    </source>
</evidence>
<dbReference type="InterPro" id="IPR003661">
    <property type="entry name" value="HisK_dim/P_dom"/>
</dbReference>
<evidence type="ECO:0000256" key="14">
    <source>
        <dbReference type="ARBA" id="ARBA00023136"/>
    </source>
</evidence>
<dbReference type="InterPro" id="IPR004358">
    <property type="entry name" value="Sig_transdc_His_kin-like_C"/>
</dbReference>
<feature type="domain" description="HPt" evidence="22">
    <location>
        <begin position="805"/>
        <end position="898"/>
    </location>
</feature>
<dbReference type="CDD" id="cd00082">
    <property type="entry name" value="HisKA"/>
    <property type="match status" value="1"/>
</dbReference>
<name>W7QN98_9ALTE</name>
<comment type="subcellular location">
    <subcellularLocation>
        <location evidence="2">Cell inner membrane</location>
        <topology evidence="2">Multi-pass membrane protein</topology>
    </subcellularLocation>
</comment>
<feature type="modified residue" description="4-aspartylphosphate" evidence="16">
    <location>
        <position position="703"/>
    </location>
</feature>
<keyword evidence="7 23" id="KW-0808">Transferase</keyword>
<dbReference type="InterPro" id="IPR003660">
    <property type="entry name" value="HAMP_dom"/>
</dbReference>
<dbReference type="SUPFAM" id="SSF52172">
    <property type="entry name" value="CheY-like"/>
    <property type="match status" value="1"/>
</dbReference>
<dbReference type="Gene3D" id="1.20.120.160">
    <property type="entry name" value="HPT domain"/>
    <property type="match status" value="1"/>
</dbReference>
<dbReference type="GO" id="GO:0005524">
    <property type="term" value="F:ATP binding"/>
    <property type="evidence" value="ECO:0007669"/>
    <property type="project" value="UniProtKB-KW"/>
</dbReference>
<dbReference type="Pfam" id="PF02518">
    <property type="entry name" value="HATPase_c"/>
    <property type="match status" value="1"/>
</dbReference>
<dbReference type="Pfam" id="PF01627">
    <property type="entry name" value="Hpt"/>
    <property type="match status" value="1"/>
</dbReference>
<evidence type="ECO:0000259" key="20">
    <source>
        <dbReference type="PROSITE" id="PS50110"/>
    </source>
</evidence>
<dbReference type="SUPFAM" id="SSF47384">
    <property type="entry name" value="Homodimeric domain of signal transducing histidine kinase"/>
    <property type="match status" value="1"/>
</dbReference>
<evidence type="ECO:0000256" key="11">
    <source>
        <dbReference type="ARBA" id="ARBA00022840"/>
    </source>
</evidence>
<keyword evidence="17" id="KW-0175">Coiled coil</keyword>
<dbReference type="InterPro" id="IPR036097">
    <property type="entry name" value="HisK_dim/P_sf"/>
</dbReference>
<gene>
    <name evidence="23" type="ORF">DS2_08148</name>
</gene>
<proteinExistence type="predicted"/>
<dbReference type="EC" id="2.7.13.3" evidence="3"/>
<dbReference type="Gene3D" id="3.40.50.2300">
    <property type="match status" value="1"/>
</dbReference>
<dbReference type="GO" id="GO:0000155">
    <property type="term" value="F:phosphorelay sensor kinase activity"/>
    <property type="evidence" value="ECO:0007669"/>
    <property type="project" value="InterPro"/>
</dbReference>
<dbReference type="PROSITE" id="PS50885">
    <property type="entry name" value="HAMP"/>
    <property type="match status" value="1"/>
</dbReference>
<evidence type="ECO:0000259" key="21">
    <source>
        <dbReference type="PROSITE" id="PS50885"/>
    </source>
</evidence>
<dbReference type="Proteomes" id="UP000019276">
    <property type="component" value="Unassembled WGS sequence"/>
</dbReference>
<evidence type="ECO:0000313" key="23">
    <source>
        <dbReference type="EMBL" id="EWH10427.1"/>
    </source>
</evidence>
<dbReference type="FunFam" id="3.30.565.10:FF:000010">
    <property type="entry name" value="Sensor histidine kinase RcsC"/>
    <property type="match status" value="1"/>
</dbReference>
<dbReference type="PANTHER" id="PTHR45339:SF1">
    <property type="entry name" value="HYBRID SIGNAL TRANSDUCTION HISTIDINE KINASE J"/>
    <property type="match status" value="1"/>
</dbReference>
<protein>
    <recommendedName>
        <fullName evidence="3">histidine kinase</fullName>
        <ecNumber evidence="3">2.7.13.3</ecNumber>
    </recommendedName>
</protein>
<dbReference type="eggNOG" id="COG2205">
    <property type="taxonomic scope" value="Bacteria"/>
</dbReference>
<evidence type="ECO:0000256" key="10">
    <source>
        <dbReference type="ARBA" id="ARBA00022777"/>
    </source>
</evidence>
<dbReference type="PRINTS" id="PR00344">
    <property type="entry name" value="BCTRLSENSOR"/>
</dbReference>
<evidence type="ECO:0000259" key="19">
    <source>
        <dbReference type="PROSITE" id="PS50109"/>
    </source>
</evidence>
<dbReference type="Pfam" id="PF00512">
    <property type="entry name" value="HisKA"/>
    <property type="match status" value="1"/>
</dbReference>
<dbReference type="SMART" id="SM00448">
    <property type="entry name" value="REC"/>
    <property type="match status" value="1"/>
</dbReference>
<dbReference type="SUPFAM" id="SSF158472">
    <property type="entry name" value="HAMP domain-like"/>
    <property type="match status" value="1"/>
</dbReference>
<dbReference type="InterPro" id="IPR003594">
    <property type="entry name" value="HATPase_dom"/>
</dbReference>
<dbReference type="AlphaFoldDB" id="W7QN98"/>
<keyword evidence="11" id="KW-0067">ATP-binding</keyword>
<dbReference type="PROSITE" id="PS50110">
    <property type="entry name" value="RESPONSE_REGULATORY"/>
    <property type="match status" value="1"/>
</dbReference>
<dbReference type="Gene3D" id="1.10.287.130">
    <property type="match status" value="1"/>
</dbReference>
<keyword evidence="12 18" id="KW-1133">Transmembrane helix</keyword>
<keyword evidence="4" id="KW-1003">Cell membrane</keyword>
<evidence type="ECO:0000313" key="24">
    <source>
        <dbReference type="Proteomes" id="UP000019276"/>
    </source>
</evidence>
<evidence type="ECO:0000256" key="13">
    <source>
        <dbReference type="ARBA" id="ARBA00023012"/>
    </source>
</evidence>
<dbReference type="InterPro" id="IPR036890">
    <property type="entry name" value="HATPase_C_sf"/>
</dbReference>
<evidence type="ECO:0000259" key="22">
    <source>
        <dbReference type="PROSITE" id="PS50894"/>
    </source>
</evidence>
<evidence type="ECO:0000256" key="3">
    <source>
        <dbReference type="ARBA" id="ARBA00012438"/>
    </source>
</evidence>
<dbReference type="OrthoDB" id="9810730at2"/>
<dbReference type="InterPro" id="IPR005467">
    <property type="entry name" value="His_kinase_dom"/>
</dbReference>
<evidence type="ECO:0000256" key="6">
    <source>
        <dbReference type="ARBA" id="ARBA00022553"/>
    </source>
</evidence>
<evidence type="ECO:0000256" key="15">
    <source>
        <dbReference type="PROSITE-ProRule" id="PRU00110"/>
    </source>
</evidence>
<dbReference type="CDD" id="cd16922">
    <property type="entry name" value="HATPase_EvgS-ArcB-TorS-like"/>
    <property type="match status" value="1"/>
</dbReference>
<dbReference type="Pfam" id="PF00672">
    <property type="entry name" value="HAMP"/>
    <property type="match status" value="1"/>
</dbReference>
<keyword evidence="9" id="KW-0547">Nucleotide-binding</keyword>
<keyword evidence="6 16" id="KW-0597">Phosphoprotein</keyword>
<comment type="caution">
    <text evidence="23">The sequence shown here is derived from an EMBL/GenBank/DDBJ whole genome shotgun (WGS) entry which is preliminary data.</text>
</comment>
<keyword evidence="8 18" id="KW-0812">Transmembrane</keyword>
<evidence type="ECO:0000256" key="8">
    <source>
        <dbReference type="ARBA" id="ARBA00022692"/>
    </source>
</evidence>
<keyword evidence="5" id="KW-0997">Cell inner membrane</keyword>
<evidence type="ECO:0000256" key="1">
    <source>
        <dbReference type="ARBA" id="ARBA00000085"/>
    </source>
</evidence>
<dbReference type="EMBL" id="ARZY01000012">
    <property type="protein sequence ID" value="EWH10427.1"/>
    <property type="molecule type" value="Genomic_DNA"/>
</dbReference>
<dbReference type="STRING" id="1328313.DS2_08148"/>
<dbReference type="PANTHER" id="PTHR45339">
    <property type="entry name" value="HYBRID SIGNAL TRANSDUCTION HISTIDINE KINASE J"/>
    <property type="match status" value="1"/>
</dbReference>
<accession>W7QN98</accession>
<evidence type="ECO:0000256" key="9">
    <source>
        <dbReference type="ARBA" id="ARBA00022741"/>
    </source>
</evidence>
<reference evidence="23 24" key="1">
    <citation type="journal article" date="2014" name="Genome Announc.">
        <title>Draft Genome Sequence of the Agar-Degrading Bacterium Catenovulum sp. Strain DS-2, Isolated from Intestines of Haliotis diversicolor.</title>
        <authorList>
            <person name="Shan D."/>
            <person name="Li X."/>
            <person name="Gu Z."/>
            <person name="Wei G."/>
            <person name="Gao Z."/>
            <person name="Shao Z."/>
        </authorList>
    </citation>
    <scope>NUCLEOTIDE SEQUENCE [LARGE SCALE GENOMIC DNA]</scope>
    <source>
        <strain evidence="23 24">DS-2</strain>
    </source>
</reference>
<dbReference type="Gene3D" id="3.30.565.10">
    <property type="entry name" value="Histidine kinase-like ATPase, C-terminal domain"/>
    <property type="match status" value="1"/>
</dbReference>
<evidence type="ECO:0000256" key="7">
    <source>
        <dbReference type="ARBA" id="ARBA00022679"/>
    </source>
</evidence>
<dbReference type="SUPFAM" id="SSF47226">
    <property type="entry name" value="Histidine-containing phosphotransfer domain, HPT domain"/>
    <property type="match status" value="1"/>
</dbReference>
<dbReference type="InterPro" id="IPR008207">
    <property type="entry name" value="Sig_transdc_His_kin_Hpt_dom"/>
</dbReference>
<dbReference type="CDD" id="cd17546">
    <property type="entry name" value="REC_hyHK_CKI1_RcsC-like"/>
    <property type="match status" value="1"/>
</dbReference>
<keyword evidence="13" id="KW-0902">Two-component regulatory system</keyword>
<feature type="modified residue" description="Phosphohistidine" evidence="15">
    <location>
        <position position="844"/>
    </location>
</feature>
<feature type="transmembrane region" description="Helical" evidence="18">
    <location>
        <begin position="158"/>
        <end position="177"/>
    </location>
</feature>
<feature type="domain" description="Histidine kinase" evidence="19">
    <location>
        <begin position="277"/>
        <end position="497"/>
    </location>
</feature>
<dbReference type="InterPro" id="IPR011006">
    <property type="entry name" value="CheY-like_superfamily"/>
</dbReference>
<keyword evidence="24" id="KW-1185">Reference proteome</keyword>
<dbReference type="SMART" id="SM00387">
    <property type="entry name" value="HATPase_c"/>
    <property type="match status" value="1"/>
</dbReference>
<sequence length="904" mass="100451">MTIGICGYIVHATSIERDKLIEEQAVNLVDSIAYASEYNLISLNKVGLQSKLRDINATSSLPISNILIYDDTGELFVAANYTHLDFSYHTSSNLGTELHRPNNQNLIVNSPIYAFDSSFNQTAQWQSSQQTQQAIGHIVLVLDLSAETYHRFITNLNLFVLIGIAAILTAILMIALVNRVIRPVQAFVQAVKRIGSGDLKFRLDIPVQYEFNDLKDGINVMAAQLQHHQAKLESEIEDATRDLQQNLLLVEEKNAELDIARKEALEASKVKSQFLATMSHEVRTPLNAIVGFTKELEKAQLEDPYKDYVTTINASADNLIAIVNDVLDFSKIEAGKIELDHSAFNLMQTVEDVTKLMSRDAFAKGLVFSVESDALPIAAIGDQHRFKQILTNLLSNAIKFTPKGYVILRIKIQSESESQHMLIVDVQDSGIGISQDKQSKLFKAFHQADATTTRKYGGTGLGLAITHGLVNKMSGSLTIDSALGKGSTFTLRLPITTSKPNRIDKLQKLHKALVLDPHSITYTAYRQLFQQLGIAADIHSDTEGWETQLRQNDNYDLIVIASDSDEESLELLPLQAAFAAKQQTSALIVLSVPLYSSLPEEHKKMLGDWPVTEKPFTLSKLENAWKKYDRLTWLADDSLDTSNTNIVQSGSKIKMLAVDDNETNLKLLSAILRNGRVELTTTTSGKSACEIAEQEEFDIILMDVQMPEMDGVQTTARIRQGQLNRATPIIAFTAHAFKEERENLLKNGMDDYLAKPIDMDKFNQLVAKWVIGAADFADKPAKKPTKPEVHQGIDWSLALEKANNNHKTAVEMLTMLISTFDSVEQDIKTAISNNDQQALLTVIHKFHGSTCYSGVPYLRQLANNIESQLKKGVLVNVEEQLEKLSNEMDNVASGLSAIPQNKSN</sequence>
<feature type="domain" description="HAMP" evidence="21">
    <location>
        <begin position="178"/>
        <end position="230"/>
    </location>
</feature>
<evidence type="ECO:0000256" key="12">
    <source>
        <dbReference type="ARBA" id="ARBA00022989"/>
    </source>
</evidence>
<dbReference type="InterPro" id="IPR001789">
    <property type="entry name" value="Sig_transdc_resp-reg_receiver"/>
</dbReference>
<dbReference type="Gene3D" id="6.10.340.10">
    <property type="match status" value="1"/>
</dbReference>
<feature type="coiled-coil region" evidence="17">
    <location>
        <begin position="222"/>
        <end position="270"/>
    </location>
</feature>
<evidence type="ECO:0000256" key="17">
    <source>
        <dbReference type="SAM" id="Coils"/>
    </source>
</evidence>
<comment type="catalytic activity">
    <reaction evidence="1">
        <text>ATP + protein L-histidine = ADP + protein N-phospho-L-histidine.</text>
        <dbReference type="EC" id="2.7.13.3"/>
    </reaction>
</comment>
<dbReference type="InterPro" id="IPR019247">
    <property type="entry name" value="Histidine_kinase_BarA_N"/>
</dbReference>
<evidence type="ECO:0000256" key="5">
    <source>
        <dbReference type="ARBA" id="ARBA00022519"/>
    </source>
</evidence>